<keyword evidence="2" id="KW-0805">Transcription regulation</keyword>
<dbReference type="Pfam" id="PF03965">
    <property type="entry name" value="Penicillinase_R"/>
    <property type="match status" value="1"/>
</dbReference>
<dbReference type="PIRSF" id="PIRSF019455">
    <property type="entry name" value="CopR_AtkY"/>
    <property type="match status" value="1"/>
</dbReference>
<sequence length="141" mass="15944">MAEISNAEWQVMRVVWSLSKASSKQIIDALVTTKDWKPATTKTLIGRLVKKGYVGTKRNGRAYEYFPLVKEQDTINQEIVESFANICQKHVGNALSMVLEQYTLTQDDITKLQDILKEKKKSAPKTLACNCVSQDNCDCKK</sequence>
<dbReference type="AlphaFoldDB" id="A0A0R1WVM2"/>
<dbReference type="RefSeq" id="WP_025022476.1">
    <property type="nucleotide sequence ID" value="NZ_AZGD01000033.1"/>
</dbReference>
<dbReference type="InterPro" id="IPR005650">
    <property type="entry name" value="BlaI_family"/>
</dbReference>
<dbReference type="NCBIfam" id="TIGR02698">
    <property type="entry name" value="CopY_TcrY"/>
    <property type="match status" value="1"/>
</dbReference>
<evidence type="ECO:0000313" key="5">
    <source>
        <dbReference type="EMBL" id="KRM19739.1"/>
    </source>
</evidence>
<dbReference type="InterPro" id="IPR036388">
    <property type="entry name" value="WH-like_DNA-bd_sf"/>
</dbReference>
<dbReference type="InterPro" id="IPR036390">
    <property type="entry name" value="WH_DNA-bd_sf"/>
</dbReference>
<dbReference type="STRING" id="1423755.FC40_GL001343"/>
<dbReference type="eggNOG" id="COG3682">
    <property type="taxonomic scope" value="Bacteria"/>
</dbReference>
<reference evidence="5 6" key="1">
    <citation type="journal article" date="2015" name="Genome Announc.">
        <title>Expanding the biotechnology potential of lactobacilli through comparative genomics of 213 strains and associated genera.</title>
        <authorList>
            <person name="Sun Z."/>
            <person name="Harris H.M."/>
            <person name="McCann A."/>
            <person name="Guo C."/>
            <person name="Argimon S."/>
            <person name="Zhang W."/>
            <person name="Yang X."/>
            <person name="Jeffery I.B."/>
            <person name="Cooney J.C."/>
            <person name="Kagawa T.F."/>
            <person name="Liu W."/>
            <person name="Song Y."/>
            <person name="Salvetti E."/>
            <person name="Wrobel A."/>
            <person name="Rasinkangas P."/>
            <person name="Parkhill J."/>
            <person name="Rea M.C."/>
            <person name="O'Sullivan O."/>
            <person name="Ritari J."/>
            <person name="Douillard F.P."/>
            <person name="Paul Ross R."/>
            <person name="Yang R."/>
            <person name="Briner A.E."/>
            <person name="Felis G.E."/>
            <person name="de Vos W.M."/>
            <person name="Barrangou R."/>
            <person name="Klaenhammer T.R."/>
            <person name="Caufield P.W."/>
            <person name="Cui Y."/>
            <person name="Zhang H."/>
            <person name="O'Toole P.W."/>
        </authorList>
    </citation>
    <scope>NUCLEOTIDE SEQUENCE [LARGE SCALE GENOMIC DNA]</scope>
    <source>
        <strain evidence="5 6">DSM 18933</strain>
    </source>
</reference>
<evidence type="ECO:0000313" key="6">
    <source>
        <dbReference type="Proteomes" id="UP000051054"/>
    </source>
</evidence>
<evidence type="ECO:0000256" key="3">
    <source>
        <dbReference type="ARBA" id="ARBA00023125"/>
    </source>
</evidence>
<protein>
    <submittedName>
        <fullName evidence="5">Penicillinase repressor</fullName>
    </submittedName>
</protein>
<dbReference type="InterPro" id="IPR014071">
    <property type="entry name" value="Cu_transp_CopY/TcrY"/>
</dbReference>
<keyword evidence="6" id="KW-1185">Reference proteome</keyword>
<keyword evidence="4" id="KW-0804">Transcription</keyword>
<evidence type="ECO:0000256" key="1">
    <source>
        <dbReference type="ARBA" id="ARBA00011046"/>
    </source>
</evidence>
<name>A0A0R1WVM2_9LACO</name>
<organism evidence="5 6">
    <name type="scientific">Ligilactobacillus hayakitensis DSM 18933 = JCM 14209</name>
    <dbReference type="NCBI Taxonomy" id="1423755"/>
    <lineage>
        <taxon>Bacteria</taxon>
        <taxon>Bacillati</taxon>
        <taxon>Bacillota</taxon>
        <taxon>Bacilli</taxon>
        <taxon>Lactobacillales</taxon>
        <taxon>Lactobacillaceae</taxon>
        <taxon>Ligilactobacillus</taxon>
    </lineage>
</organism>
<accession>A0A0R1WVM2</accession>
<dbReference type="GO" id="GO:0045892">
    <property type="term" value="P:negative regulation of DNA-templated transcription"/>
    <property type="evidence" value="ECO:0007669"/>
    <property type="project" value="InterPro"/>
</dbReference>
<proteinExistence type="inferred from homology"/>
<dbReference type="PATRIC" id="fig|1423755.3.peg.1428"/>
<dbReference type="OrthoDB" id="1849040at2"/>
<dbReference type="GO" id="GO:0003677">
    <property type="term" value="F:DNA binding"/>
    <property type="evidence" value="ECO:0007669"/>
    <property type="project" value="UniProtKB-KW"/>
</dbReference>
<dbReference type="SUPFAM" id="SSF46785">
    <property type="entry name" value="Winged helix' DNA-binding domain"/>
    <property type="match status" value="1"/>
</dbReference>
<evidence type="ECO:0000256" key="2">
    <source>
        <dbReference type="ARBA" id="ARBA00023015"/>
    </source>
</evidence>
<comment type="caution">
    <text evidence="5">The sequence shown here is derived from an EMBL/GenBank/DDBJ whole genome shotgun (WGS) entry which is preliminary data.</text>
</comment>
<comment type="similarity">
    <text evidence="1">Belongs to the BlaI transcriptional regulatory family.</text>
</comment>
<evidence type="ECO:0000256" key="4">
    <source>
        <dbReference type="ARBA" id="ARBA00023163"/>
    </source>
</evidence>
<dbReference type="EMBL" id="AZGD01000033">
    <property type="protein sequence ID" value="KRM19739.1"/>
    <property type="molecule type" value="Genomic_DNA"/>
</dbReference>
<gene>
    <name evidence="5" type="ORF">FC40_GL001343</name>
</gene>
<dbReference type="Proteomes" id="UP000051054">
    <property type="component" value="Unassembled WGS sequence"/>
</dbReference>
<keyword evidence="3" id="KW-0238">DNA-binding</keyword>
<dbReference type="Gene3D" id="1.10.10.10">
    <property type="entry name" value="Winged helix-like DNA-binding domain superfamily/Winged helix DNA-binding domain"/>
    <property type="match status" value="1"/>
</dbReference>